<protein>
    <submittedName>
        <fullName evidence="3">Alpha/beta fold hydrolase</fullName>
    </submittedName>
</protein>
<feature type="chain" id="PRO_5037341221" evidence="1">
    <location>
        <begin position="20"/>
        <end position="461"/>
    </location>
</feature>
<dbReference type="InterPro" id="IPR029058">
    <property type="entry name" value="AB_hydrolase_fold"/>
</dbReference>
<dbReference type="EMBL" id="AP026867">
    <property type="protein sequence ID" value="BDS13637.1"/>
    <property type="molecule type" value="Genomic_DNA"/>
</dbReference>
<dbReference type="PANTHER" id="PTHR43265">
    <property type="entry name" value="ESTERASE ESTD"/>
    <property type="match status" value="1"/>
</dbReference>
<dbReference type="Pfam" id="PF12146">
    <property type="entry name" value="Hydrolase_4"/>
    <property type="match status" value="1"/>
</dbReference>
<dbReference type="RefSeq" id="WP_264788893.1">
    <property type="nucleotide sequence ID" value="NZ_AP026867.1"/>
</dbReference>
<sequence>MNYFISSLLVILMTSTIGAQDWTGTWEGMLNAGTQELKIIFHLEKNAAGDWQATMDSPDQMAYDLKMDDVTIKNNEITMSLTAAHAQYVGTLNEDKTSIKGNWVQGVPLPLELTRAEKKSHKRPQEPQAPFPYTIEEVTYENKKEKFDLAGTLTLPEGEGKHPVVILISGSGPQDRDETILKHKPFWVLADYLTRNGFAVLRFDDRGVGASGGDFSKATSADFATDVMAGVDFLKKHPNIDPKRIGLMGHSEGGLIAPIVASKDKKIAFIVLLAGPGVPGNELLLKQSYDIMVQKGTDEKLLKTANKIGGKLYEAIINDKNNKLGTNELLELVKPDLSSLSEEDKKEIGGDEVTLRQSIAALRSPWMFYFINSNPADYLKKVKCPVLAINGDKDIQVAGEQNLDGIRAALAKNKKVKTALLPNLNHLFQTSETGAVEEYVKIEETFSPEAMKLILDWMKSL</sequence>
<feature type="signal peptide" evidence="1">
    <location>
        <begin position="1"/>
        <end position="19"/>
    </location>
</feature>
<dbReference type="SUPFAM" id="SSF53474">
    <property type="entry name" value="alpha/beta-Hydrolases"/>
    <property type="match status" value="1"/>
</dbReference>
<gene>
    <name evidence="3" type="ORF">AsAng_0043760</name>
</gene>
<dbReference type="Gene3D" id="3.40.50.1820">
    <property type="entry name" value="alpha/beta hydrolase"/>
    <property type="match status" value="1"/>
</dbReference>
<evidence type="ECO:0000256" key="1">
    <source>
        <dbReference type="SAM" id="SignalP"/>
    </source>
</evidence>
<reference evidence="3" key="1">
    <citation type="submission" date="2022-09" db="EMBL/GenBank/DDBJ databases">
        <title>Aureispira anguillicida sp. nov., isolated from Leptocephalus of Japanese eel Anguilla japonica.</title>
        <authorList>
            <person name="Yuasa K."/>
            <person name="Mekata T."/>
            <person name="Ikunari K."/>
        </authorList>
    </citation>
    <scope>NUCLEOTIDE SEQUENCE</scope>
    <source>
        <strain evidence="3">EL160426</strain>
    </source>
</reference>
<dbReference type="KEGG" id="aup:AsAng_0043760"/>
<keyword evidence="3" id="KW-0378">Hydrolase</keyword>
<dbReference type="GO" id="GO:0052689">
    <property type="term" value="F:carboxylic ester hydrolase activity"/>
    <property type="evidence" value="ECO:0007669"/>
    <property type="project" value="TreeGrafter"/>
</dbReference>
<keyword evidence="1" id="KW-0732">Signal</keyword>
<organism evidence="3 4">
    <name type="scientific">Aureispira anguillae</name>
    <dbReference type="NCBI Taxonomy" id="2864201"/>
    <lineage>
        <taxon>Bacteria</taxon>
        <taxon>Pseudomonadati</taxon>
        <taxon>Bacteroidota</taxon>
        <taxon>Saprospiria</taxon>
        <taxon>Saprospirales</taxon>
        <taxon>Saprospiraceae</taxon>
        <taxon>Aureispira</taxon>
    </lineage>
</organism>
<dbReference type="InterPro" id="IPR022742">
    <property type="entry name" value="Hydrolase_4"/>
</dbReference>
<accession>A0A915YI59</accession>
<name>A0A915YI59_9BACT</name>
<dbReference type="InterPro" id="IPR053145">
    <property type="entry name" value="AB_hydrolase_Est10"/>
</dbReference>
<evidence type="ECO:0000313" key="3">
    <source>
        <dbReference type="EMBL" id="BDS13637.1"/>
    </source>
</evidence>
<proteinExistence type="predicted"/>
<keyword evidence="4" id="KW-1185">Reference proteome</keyword>
<feature type="domain" description="Serine aminopeptidase S33" evidence="2">
    <location>
        <begin position="189"/>
        <end position="416"/>
    </location>
</feature>
<evidence type="ECO:0000259" key="2">
    <source>
        <dbReference type="Pfam" id="PF12146"/>
    </source>
</evidence>
<dbReference type="AlphaFoldDB" id="A0A915YI59"/>
<dbReference type="PANTHER" id="PTHR43265:SF1">
    <property type="entry name" value="ESTERASE ESTD"/>
    <property type="match status" value="1"/>
</dbReference>
<dbReference type="Proteomes" id="UP001060919">
    <property type="component" value="Chromosome"/>
</dbReference>
<evidence type="ECO:0000313" key="4">
    <source>
        <dbReference type="Proteomes" id="UP001060919"/>
    </source>
</evidence>